<sequence>MDSTAYPHIMESIIAQCSSASTLLALRATSKRWHDLVDARLFYHVVFRAEEYTPKPKSSLQKLFYTFNIKKPTPALRYTMALPASSPIVQDVPQLPLLPRKAHILDLSGPITIYYESTYSFIQLGFSLWSTIPSLKGRALSDGKQPTPYEPVVLRRIGAFVDEDWEGVRDTAVDFLHLGRGPVEVTLPVRAPRYVLHVDWRGAADSRVGLEFRRQPSQYLRMAIPEAFLVLARHSTPLLREVVSDIVVRATMAFMTHMVLGETVLTVVGLESWSPGIDAGEFKHSIREEAIAMYHHRGLGDNAGRLSSRQLSGYEGPRFIMFEEWLGSLGKMKDLVGVWPDSEVDYVEGHVM</sequence>
<keyword evidence="2" id="KW-1185">Reference proteome</keyword>
<evidence type="ECO:0000313" key="1">
    <source>
        <dbReference type="EMBL" id="WOO81757.1"/>
    </source>
</evidence>
<dbReference type="EMBL" id="CP086717">
    <property type="protein sequence ID" value="WOO81757.1"/>
    <property type="molecule type" value="Genomic_DNA"/>
</dbReference>
<dbReference type="RefSeq" id="XP_062627789.1">
    <property type="nucleotide sequence ID" value="XM_062771805.1"/>
</dbReference>
<proteinExistence type="predicted"/>
<gene>
    <name evidence="1" type="ORF">LOC62_04G005278</name>
</gene>
<accession>A0AAF0Y899</accession>
<evidence type="ECO:0008006" key="3">
    <source>
        <dbReference type="Google" id="ProtNLM"/>
    </source>
</evidence>
<dbReference type="Proteomes" id="UP000827549">
    <property type="component" value="Chromosome 4"/>
</dbReference>
<dbReference type="GeneID" id="87808507"/>
<name>A0AAF0Y899_9TREE</name>
<evidence type="ECO:0000313" key="2">
    <source>
        <dbReference type="Proteomes" id="UP000827549"/>
    </source>
</evidence>
<organism evidence="1 2">
    <name type="scientific">Vanrija pseudolonga</name>
    <dbReference type="NCBI Taxonomy" id="143232"/>
    <lineage>
        <taxon>Eukaryota</taxon>
        <taxon>Fungi</taxon>
        <taxon>Dikarya</taxon>
        <taxon>Basidiomycota</taxon>
        <taxon>Agaricomycotina</taxon>
        <taxon>Tremellomycetes</taxon>
        <taxon>Trichosporonales</taxon>
        <taxon>Trichosporonaceae</taxon>
        <taxon>Vanrija</taxon>
    </lineage>
</organism>
<reference evidence="1" key="1">
    <citation type="submission" date="2023-10" db="EMBL/GenBank/DDBJ databases">
        <authorList>
            <person name="Noh H."/>
        </authorList>
    </citation>
    <scope>NUCLEOTIDE SEQUENCE</scope>
    <source>
        <strain evidence="1">DUCC4014</strain>
    </source>
</reference>
<dbReference type="AlphaFoldDB" id="A0AAF0Y899"/>
<protein>
    <recommendedName>
        <fullName evidence="3">F-box domain-containing protein</fullName>
    </recommendedName>
</protein>